<dbReference type="EMBL" id="CACVAR010000407">
    <property type="protein sequence ID" value="CAA6826540.1"/>
    <property type="molecule type" value="Genomic_DNA"/>
</dbReference>
<dbReference type="Gene3D" id="3.40.50.1010">
    <property type="entry name" value="5'-nuclease"/>
    <property type="match status" value="1"/>
</dbReference>
<evidence type="ECO:0000259" key="1">
    <source>
        <dbReference type="SMART" id="SM00670"/>
    </source>
</evidence>
<feature type="domain" description="PIN" evidence="1">
    <location>
        <begin position="1"/>
        <end position="116"/>
    </location>
</feature>
<protein>
    <recommendedName>
        <fullName evidence="1">PIN domain-containing protein</fullName>
    </recommendedName>
</protein>
<accession>A0A6S6UB63</accession>
<reference evidence="2" key="1">
    <citation type="submission" date="2020-01" db="EMBL/GenBank/DDBJ databases">
        <authorList>
            <person name="Meier V. D."/>
            <person name="Meier V D."/>
        </authorList>
    </citation>
    <scope>NUCLEOTIDE SEQUENCE</scope>
    <source>
        <strain evidence="2">HLG_WM_MAG_03</strain>
    </source>
</reference>
<dbReference type="Pfam" id="PF13470">
    <property type="entry name" value="PIN_3"/>
    <property type="match status" value="1"/>
</dbReference>
<sequence>MKIFLDTNILLDLLLEREKFEEALIILNSIERGMNEGIILDITLVNVDYIAKRQKVDATEFLKLIVKNCKVVGANNELSMEALELDNKDFEDSLQYVCAKDERCEQIVTNDKGFYLGELEVVSSSAFVDGFLA</sequence>
<dbReference type="SUPFAM" id="SSF88723">
    <property type="entry name" value="PIN domain-like"/>
    <property type="match status" value="1"/>
</dbReference>
<evidence type="ECO:0000313" key="2">
    <source>
        <dbReference type="EMBL" id="CAA6826540.1"/>
    </source>
</evidence>
<dbReference type="InterPro" id="IPR029060">
    <property type="entry name" value="PIN-like_dom_sf"/>
</dbReference>
<name>A0A6S6UB63_9BACT</name>
<dbReference type="SMART" id="SM00670">
    <property type="entry name" value="PINc"/>
    <property type="match status" value="1"/>
</dbReference>
<dbReference type="AlphaFoldDB" id="A0A6S6UB63"/>
<gene>
    <name evidence="2" type="ORF">HELGO_WM65056</name>
</gene>
<organism evidence="2">
    <name type="scientific">uncultured Sulfurovum sp</name>
    <dbReference type="NCBI Taxonomy" id="269237"/>
    <lineage>
        <taxon>Bacteria</taxon>
        <taxon>Pseudomonadati</taxon>
        <taxon>Campylobacterota</taxon>
        <taxon>Epsilonproteobacteria</taxon>
        <taxon>Campylobacterales</taxon>
        <taxon>Sulfurovaceae</taxon>
        <taxon>Sulfurovum</taxon>
        <taxon>environmental samples</taxon>
    </lineage>
</organism>
<dbReference type="InterPro" id="IPR002716">
    <property type="entry name" value="PIN_dom"/>
</dbReference>
<proteinExistence type="predicted"/>